<sequence>MEMKKFRIDLYQRELHVIVPETNDYSPNVSDYLQVVGVSRGSRAQISVEGKNFVCSQCDRRFSAKRSLVRHQRYECGQKPRFECPYCTFRSKHKWDGTTHVKYRHPDRPIYVLKIDKP</sequence>
<keyword evidence="1" id="KW-0479">Metal-binding</keyword>
<dbReference type="AlphaFoldDB" id="A0A0C9PUS4"/>
<dbReference type="Gene3D" id="3.30.160.60">
    <property type="entry name" value="Classic Zinc Finger"/>
    <property type="match status" value="1"/>
</dbReference>
<gene>
    <name evidence="7" type="primary">lola_15</name>
    <name evidence="7" type="ORF">g.43203</name>
</gene>
<keyword evidence="2" id="KW-0677">Repeat</keyword>
<keyword evidence="3 5" id="KW-0863">Zinc-finger</keyword>
<evidence type="ECO:0000256" key="2">
    <source>
        <dbReference type="ARBA" id="ARBA00022737"/>
    </source>
</evidence>
<keyword evidence="4" id="KW-0862">Zinc</keyword>
<protein>
    <submittedName>
        <fullName evidence="7">Lola_15 protein</fullName>
    </submittedName>
</protein>
<dbReference type="EMBL" id="GBYB01005158">
    <property type="protein sequence ID" value="JAG74925.1"/>
    <property type="molecule type" value="Transcribed_RNA"/>
</dbReference>
<evidence type="ECO:0000313" key="7">
    <source>
        <dbReference type="EMBL" id="JAG74925.1"/>
    </source>
</evidence>
<dbReference type="PROSITE" id="PS50157">
    <property type="entry name" value="ZINC_FINGER_C2H2_2"/>
    <property type="match status" value="1"/>
</dbReference>
<evidence type="ECO:0000259" key="6">
    <source>
        <dbReference type="PROSITE" id="PS50157"/>
    </source>
</evidence>
<organism evidence="7">
    <name type="scientific">Fopius arisanus</name>
    <dbReference type="NCBI Taxonomy" id="64838"/>
    <lineage>
        <taxon>Eukaryota</taxon>
        <taxon>Metazoa</taxon>
        <taxon>Ecdysozoa</taxon>
        <taxon>Arthropoda</taxon>
        <taxon>Hexapoda</taxon>
        <taxon>Insecta</taxon>
        <taxon>Pterygota</taxon>
        <taxon>Neoptera</taxon>
        <taxon>Endopterygota</taxon>
        <taxon>Hymenoptera</taxon>
        <taxon>Apocrita</taxon>
        <taxon>Ichneumonoidea</taxon>
        <taxon>Braconidae</taxon>
        <taxon>Opiinae</taxon>
        <taxon>Fopius</taxon>
    </lineage>
</organism>
<reference evidence="7" key="1">
    <citation type="submission" date="2015-01" db="EMBL/GenBank/DDBJ databases">
        <title>Transcriptome Assembly of Fopius arisanus.</title>
        <authorList>
            <person name="Geib S."/>
        </authorList>
    </citation>
    <scope>NUCLEOTIDE SEQUENCE</scope>
</reference>
<dbReference type="InterPro" id="IPR036236">
    <property type="entry name" value="Znf_C2H2_sf"/>
</dbReference>
<dbReference type="FunFam" id="3.30.160.60:FF:000110">
    <property type="entry name" value="Zinc finger protein-like"/>
    <property type="match status" value="1"/>
</dbReference>
<evidence type="ECO:0000256" key="3">
    <source>
        <dbReference type="ARBA" id="ARBA00022771"/>
    </source>
</evidence>
<evidence type="ECO:0000256" key="1">
    <source>
        <dbReference type="ARBA" id="ARBA00022723"/>
    </source>
</evidence>
<dbReference type="SMART" id="SM00355">
    <property type="entry name" value="ZnF_C2H2"/>
    <property type="match status" value="2"/>
</dbReference>
<dbReference type="InterPro" id="IPR013087">
    <property type="entry name" value="Znf_C2H2_type"/>
</dbReference>
<proteinExistence type="predicted"/>
<accession>A0A0C9PUS4</accession>
<feature type="domain" description="C2H2-type" evidence="6">
    <location>
        <begin position="53"/>
        <end position="80"/>
    </location>
</feature>
<dbReference type="SUPFAM" id="SSF57667">
    <property type="entry name" value="beta-beta-alpha zinc fingers"/>
    <property type="match status" value="1"/>
</dbReference>
<evidence type="ECO:0000256" key="5">
    <source>
        <dbReference type="PROSITE-ProRule" id="PRU00042"/>
    </source>
</evidence>
<dbReference type="GO" id="GO:0008270">
    <property type="term" value="F:zinc ion binding"/>
    <property type="evidence" value="ECO:0007669"/>
    <property type="project" value="UniProtKB-KW"/>
</dbReference>
<evidence type="ECO:0000256" key="4">
    <source>
        <dbReference type="ARBA" id="ARBA00022833"/>
    </source>
</evidence>
<name>A0A0C9PUS4_9HYME</name>